<evidence type="ECO:0000256" key="4">
    <source>
        <dbReference type="ARBA" id="ARBA00022679"/>
    </source>
</evidence>
<dbReference type="NCBIfam" id="TIGR00406">
    <property type="entry name" value="prmA"/>
    <property type="match status" value="1"/>
</dbReference>
<dbReference type="InterPro" id="IPR050078">
    <property type="entry name" value="Ribosomal_L11_MeTrfase_PrmA"/>
</dbReference>
<evidence type="ECO:0000313" key="8">
    <source>
        <dbReference type="Proteomes" id="UP000664081"/>
    </source>
</evidence>
<reference evidence="7 8" key="1">
    <citation type="submission" date="2021-03" db="EMBL/GenBank/DDBJ databases">
        <title>Staphylococci and Mammaliicocci in bats.</title>
        <authorList>
            <person name="Fountain K."/>
        </authorList>
    </citation>
    <scope>NUCLEOTIDE SEQUENCE [LARGE SCALE GENOMIC DNA]</scope>
    <source>
        <strain evidence="7 8">18_1_E_SW</strain>
    </source>
</reference>
<evidence type="ECO:0000256" key="1">
    <source>
        <dbReference type="ARBA" id="ARBA00009741"/>
    </source>
</evidence>
<dbReference type="Pfam" id="PF06325">
    <property type="entry name" value="PrmA"/>
    <property type="match status" value="1"/>
</dbReference>
<dbReference type="PANTHER" id="PTHR43648:SF1">
    <property type="entry name" value="ELECTRON TRANSFER FLAVOPROTEIN BETA SUBUNIT LYSINE METHYLTRANSFERASE"/>
    <property type="match status" value="1"/>
</dbReference>
<dbReference type="GO" id="GO:0008168">
    <property type="term" value="F:methyltransferase activity"/>
    <property type="evidence" value="ECO:0007669"/>
    <property type="project" value="UniProtKB-KW"/>
</dbReference>
<dbReference type="CDD" id="cd02440">
    <property type="entry name" value="AdoMet_MTases"/>
    <property type="match status" value="1"/>
</dbReference>
<gene>
    <name evidence="6 7" type="primary">prmA</name>
    <name evidence="7" type="ORF">J3T88_01765</name>
</gene>
<comment type="subcellular location">
    <subcellularLocation>
        <location evidence="6">Cytoplasm</location>
    </subcellularLocation>
</comment>
<organism evidence="7 8">
    <name type="scientific">Staphylococcus nepalensis</name>
    <dbReference type="NCBI Taxonomy" id="214473"/>
    <lineage>
        <taxon>Bacteria</taxon>
        <taxon>Bacillati</taxon>
        <taxon>Bacillota</taxon>
        <taxon>Bacilli</taxon>
        <taxon>Bacillales</taxon>
        <taxon>Staphylococcaceae</taxon>
        <taxon>Staphylococcus</taxon>
    </lineage>
</organism>
<feature type="binding site" evidence="6">
    <location>
        <position position="181"/>
    </location>
    <ligand>
        <name>S-adenosyl-L-methionine</name>
        <dbReference type="ChEBI" id="CHEBI:59789"/>
    </ligand>
</feature>
<keyword evidence="3 6" id="KW-0489">Methyltransferase</keyword>
<evidence type="ECO:0000256" key="3">
    <source>
        <dbReference type="ARBA" id="ARBA00022603"/>
    </source>
</evidence>
<dbReference type="GO" id="GO:0005840">
    <property type="term" value="C:ribosome"/>
    <property type="evidence" value="ECO:0007669"/>
    <property type="project" value="UniProtKB-KW"/>
</dbReference>
<keyword evidence="5 6" id="KW-0949">S-adenosyl-L-methionine</keyword>
<accession>A0ABS3KXM8</accession>
<dbReference type="PANTHER" id="PTHR43648">
    <property type="entry name" value="ELECTRON TRANSFER FLAVOPROTEIN BETA SUBUNIT LYSINE METHYLTRANSFERASE"/>
    <property type="match status" value="1"/>
</dbReference>
<keyword evidence="4 6" id="KW-0808">Transferase</keyword>
<dbReference type="RefSeq" id="WP_207572681.1">
    <property type="nucleotide sequence ID" value="NZ_JAFNLT010000001.1"/>
</dbReference>
<proteinExistence type="inferred from homology"/>
<sequence>MNWTEISITANHQAVPIISNILEEFGSNGVVIEDSQDLQNGLTDKFGEIYELNPEDYPVNGVRVKAYFNEIKYTQDFEHKLIRKIKSIEVLDAKLFEYEQQTIQEHDWENEWKNYFHPFRASEKFTIVPSWETYQKEDTNEMCIELDPGMAFGTGDHPTTSMCLKAIEKFVKPEDSVIDVGTGSGILSIASHLLGVKRIKALDVDEMAIKVAKENFEKNHCEAAIEAVPGNLLTEETEKFDVVIANILAHIIEEMIEDAYNTLNKEGYFITSGIIVEKHEAILNQMKRIGFKINSINHDNGWVCIVGQKVSE</sequence>
<comment type="similarity">
    <text evidence="1 6">Belongs to the methyltransferase superfamily. PrmA family.</text>
</comment>
<feature type="binding site" evidence="6">
    <location>
        <position position="203"/>
    </location>
    <ligand>
        <name>S-adenosyl-L-methionine</name>
        <dbReference type="ChEBI" id="CHEBI:59789"/>
    </ligand>
</feature>
<comment type="catalytic activity">
    <reaction evidence="6">
        <text>L-lysyl-[protein] + 3 S-adenosyl-L-methionine = N(6),N(6),N(6)-trimethyl-L-lysyl-[protein] + 3 S-adenosyl-L-homocysteine + 3 H(+)</text>
        <dbReference type="Rhea" id="RHEA:54192"/>
        <dbReference type="Rhea" id="RHEA-COMP:9752"/>
        <dbReference type="Rhea" id="RHEA-COMP:13826"/>
        <dbReference type="ChEBI" id="CHEBI:15378"/>
        <dbReference type="ChEBI" id="CHEBI:29969"/>
        <dbReference type="ChEBI" id="CHEBI:57856"/>
        <dbReference type="ChEBI" id="CHEBI:59789"/>
        <dbReference type="ChEBI" id="CHEBI:61961"/>
    </reaction>
</comment>
<dbReference type="HAMAP" id="MF_00735">
    <property type="entry name" value="Methyltr_PrmA"/>
    <property type="match status" value="1"/>
</dbReference>
<dbReference type="EC" id="2.1.1.-" evidence="6"/>
<dbReference type="InterPro" id="IPR004498">
    <property type="entry name" value="Ribosomal_PrmA_MeTrfase"/>
</dbReference>
<feature type="binding site" evidence="6">
    <location>
        <position position="160"/>
    </location>
    <ligand>
        <name>S-adenosyl-L-methionine</name>
        <dbReference type="ChEBI" id="CHEBI:59789"/>
    </ligand>
</feature>
<dbReference type="Proteomes" id="UP000664081">
    <property type="component" value="Unassembled WGS sequence"/>
</dbReference>
<keyword evidence="2 6" id="KW-0963">Cytoplasm</keyword>
<comment type="function">
    <text evidence="6">Methylates ribosomal protein L11.</text>
</comment>
<dbReference type="EMBL" id="JAFNLT010000001">
    <property type="protein sequence ID" value="MBO1226050.1"/>
    <property type="molecule type" value="Genomic_DNA"/>
</dbReference>
<comment type="caution">
    <text evidence="7">The sequence shown here is derived from an EMBL/GenBank/DDBJ whole genome shotgun (WGS) entry which is preliminary data.</text>
</comment>
<protein>
    <recommendedName>
        <fullName evidence="6">Ribosomal protein L11 methyltransferase</fullName>
        <shortName evidence="6">L11 Mtase</shortName>
        <ecNumber evidence="6">2.1.1.-</ecNumber>
    </recommendedName>
</protein>
<evidence type="ECO:0000256" key="2">
    <source>
        <dbReference type="ARBA" id="ARBA00022490"/>
    </source>
</evidence>
<feature type="binding site" evidence="6">
    <location>
        <position position="246"/>
    </location>
    <ligand>
        <name>S-adenosyl-L-methionine</name>
        <dbReference type="ChEBI" id="CHEBI:59789"/>
    </ligand>
</feature>
<evidence type="ECO:0000256" key="6">
    <source>
        <dbReference type="HAMAP-Rule" id="MF_00735"/>
    </source>
</evidence>
<evidence type="ECO:0000313" key="7">
    <source>
        <dbReference type="EMBL" id="MBO1226050.1"/>
    </source>
</evidence>
<dbReference type="SUPFAM" id="SSF53335">
    <property type="entry name" value="S-adenosyl-L-methionine-dependent methyltransferases"/>
    <property type="match status" value="1"/>
</dbReference>
<keyword evidence="8" id="KW-1185">Reference proteome</keyword>
<dbReference type="PIRSF" id="PIRSF000401">
    <property type="entry name" value="RPL11_MTase"/>
    <property type="match status" value="1"/>
</dbReference>
<dbReference type="GO" id="GO:0032259">
    <property type="term" value="P:methylation"/>
    <property type="evidence" value="ECO:0007669"/>
    <property type="project" value="UniProtKB-KW"/>
</dbReference>
<dbReference type="InterPro" id="IPR029063">
    <property type="entry name" value="SAM-dependent_MTases_sf"/>
</dbReference>
<keyword evidence="7" id="KW-0687">Ribonucleoprotein</keyword>
<name>A0ABS3KXM8_9STAP</name>
<dbReference type="Gene3D" id="3.40.50.150">
    <property type="entry name" value="Vaccinia Virus protein VP39"/>
    <property type="match status" value="1"/>
</dbReference>
<evidence type="ECO:0000256" key="5">
    <source>
        <dbReference type="ARBA" id="ARBA00022691"/>
    </source>
</evidence>
<keyword evidence="7" id="KW-0689">Ribosomal protein</keyword>